<accession>A0A1I3J062</accession>
<dbReference type="Pfam" id="PF13432">
    <property type="entry name" value="TPR_16"/>
    <property type="match status" value="2"/>
</dbReference>
<reference evidence="6" key="1">
    <citation type="submission" date="2016-10" db="EMBL/GenBank/DDBJ databases">
        <authorList>
            <person name="Varghese N."/>
            <person name="Submissions S."/>
        </authorList>
    </citation>
    <scope>NUCLEOTIDE SEQUENCE [LARGE SCALE GENOMIC DNA]</scope>
    <source>
        <strain evidence="6">DSM 26348</strain>
    </source>
</reference>
<dbReference type="PANTHER" id="PTHR44227">
    <property type="match status" value="1"/>
</dbReference>
<dbReference type="AlphaFoldDB" id="A0A1I3J062"/>
<gene>
    <name evidence="5" type="ORF">SAMN05421753_1109</name>
</gene>
<dbReference type="InterPro" id="IPR036420">
    <property type="entry name" value="BRCT_dom_sf"/>
</dbReference>
<dbReference type="EMBL" id="FOQD01000010">
    <property type="protein sequence ID" value="SFI53358.1"/>
    <property type="molecule type" value="Genomic_DNA"/>
</dbReference>
<dbReference type="PANTHER" id="PTHR44227:SF3">
    <property type="entry name" value="PROTEIN O-MANNOSYL-TRANSFERASE TMTC4"/>
    <property type="match status" value="1"/>
</dbReference>
<evidence type="ECO:0000256" key="2">
    <source>
        <dbReference type="ARBA" id="ARBA00022803"/>
    </source>
</evidence>
<protein>
    <submittedName>
        <fullName evidence="5">MerR HTH family regulatory protein</fullName>
    </submittedName>
</protein>
<evidence type="ECO:0000256" key="1">
    <source>
        <dbReference type="ARBA" id="ARBA00022737"/>
    </source>
</evidence>
<dbReference type="GO" id="GO:0003677">
    <property type="term" value="F:DNA binding"/>
    <property type="evidence" value="ECO:0007669"/>
    <property type="project" value="InterPro"/>
</dbReference>
<evidence type="ECO:0000313" key="5">
    <source>
        <dbReference type="EMBL" id="SFI53358.1"/>
    </source>
</evidence>
<keyword evidence="1" id="KW-0677">Repeat</keyword>
<feature type="domain" description="BRCT" evidence="4">
    <location>
        <begin position="14"/>
        <end position="101"/>
    </location>
</feature>
<dbReference type="Gene3D" id="3.40.50.10190">
    <property type="entry name" value="BRCT domain"/>
    <property type="match status" value="1"/>
</dbReference>
<dbReference type="PROSITE" id="PS50172">
    <property type="entry name" value="BRCT"/>
    <property type="match status" value="1"/>
</dbReference>
<dbReference type="Proteomes" id="UP000199518">
    <property type="component" value="Unassembled WGS sequence"/>
</dbReference>
<dbReference type="InterPro" id="IPR019734">
    <property type="entry name" value="TPR_rpt"/>
</dbReference>
<dbReference type="CDD" id="cd17748">
    <property type="entry name" value="BRCT_DNA_ligase_like"/>
    <property type="match status" value="1"/>
</dbReference>
<dbReference type="Gene3D" id="1.10.1660.10">
    <property type="match status" value="1"/>
</dbReference>
<evidence type="ECO:0000256" key="3">
    <source>
        <dbReference type="PROSITE-ProRule" id="PRU00339"/>
    </source>
</evidence>
<organism evidence="5 6">
    <name type="scientific">Planctomicrobium piriforme</name>
    <dbReference type="NCBI Taxonomy" id="1576369"/>
    <lineage>
        <taxon>Bacteria</taxon>
        <taxon>Pseudomonadati</taxon>
        <taxon>Planctomycetota</taxon>
        <taxon>Planctomycetia</taxon>
        <taxon>Planctomycetales</taxon>
        <taxon>Planctomycetaceae</taxon>
        <taxon>Planctomicrobium</taxon>
    </lineage>
</organism>
<dbReference type="SUPFAM" id="SSF48452">
    <property type="entry name" value="TPR-like"/>
    <property type="match status" value="1"/>
</dbReference>
<dbReference type="SUPFAM" id="SSF46955">
    <property type="entry name" value="Putative DNA-binding domain"/>
    <property type="match status" value="1"/>
</dbReference>
<dbReference type="Pfam" id="PF13411">
    <property type="entry name" value="MerR_1"/>
    <property type="match status" value="1"/>
</dbReference>
<keyword evidence="2 3" id="KW-0802">TPR repeat</keyword>
<dbReference type="OrthoDB" id="261498at2"/>
<evidence type="ECO:0000259" key="4">
    <source>
        <dbReference type="PROSITE" id="PS50172"/>
    </source>
</evidence>
<dbReference type="SMART" id="SM00028">
    <property type="entry name" value="TPR"/>
    <property type="match status" value="4"/>
</dbReference>
<dbReference type="PROSITE" id="PS50005">
    <property type="entry name" value="TPR"/>
    <property type="match status" value="1"/>
</dbReference>
<evidence type="ECO:0000313" key="6">
    <source>
        <dbReference type="Proteomes" id="UP000199518"/>
    </source>
</evidence>
<dbReference type="InterPro" id="IPR009061">
    <property type="entry name" value="DNA-bd_dom_put_sf"/>
</dbReference>
<dbReference type="STRING" id="1576369.SAMN05421753_1109"/>
<dbReference type="InterPro" id="IPR001357">
    <property type="entry name" value="BRCT_dom"/>
</dbReference>
<dbReference type="Gene3D" id="1.25.40.10">
    <property type="entry name" value="Tetratricopeptide repeat domain"/>
    <property type="match status" value="1"/>
</dbReference>
<sequence length="411" mass="46136">MAHAAVDQLPSGLASSPCLQGERVAFTGTLASMTHAQAAALVAGHGGAATDHVSRQTTMLVIGEEGWPLDDNGQPSVKLQQVERWRQDGVDIQLLNETHWLSLLGLNDQREEVHRLYTPAMLSSILGLSVHVIRGWARVGLIRPVRMVYRLPYFDFREVSSARRLSDLLQSGVPRKDLEESLKQLPGVQRGDERPLEQLQILAHQLGVVIRDDHGLVMAVNGQRLLDFDDPTDAADVEVLEEAAQSIRFAPPLPDEDEPRDWLVEGCRLYDADRLREALEAFRRAALSSPRSADVHFQIGECLYRMGQTTGALERYYAAVEHDHDFLEAWTQIGCLHRELGDLQSARSAFQQSLKLLPEYPDAHFHLAETLYDLGDDALARVHWAEYLQHDSRGPWADIARQRLEGVDFDE</sequence>
<dbReference type="SUPFAM" id="SSF52113">
    <property type="entry name" value="BRCT domain"/>
    <property type="match status" value="1"/>
</dbReference>
<feature type="repeat" description="TPR" evidence="3">
    <location>
        <begin position="327"/>
        <end position="360"/>
    </location>
</feature>
<proteinExistence type="predicted"/>
<dbReference type="GO" id="GO:0006355">
    <property type="term" value="P:regulation of DNA-templated transcription"/>
    <property type="evidence" value="ECO:0007669"/>
    <property type="project" value="InterPro"/>
</dbReference>
<dbReference type="RefSeq" id="WP_092051031.1">
    <property type="nucleotide sequence ID" value="NZ_FOQD01000010.1"/>
</dbReference>
<dbReference type="InterPro" id="IPR052346">
    <property type="entry name" value="O-mannosyl-transferase_TMTC"/>
</dbReference>
<dbReference type="InterPro" id="IPR011990">
    <property type="entry name" value="TPR-like_helical_dom_sf"/>
</dbReference>
<keyword evidence="6" id="KW-1185">Reference proteome</keyword>
<name>A0A1I3J062_9PLAN</name>
<dbReference type="InterPro" id="IPR000551">
    <property type="entry name" value="MerR-type_HTH_dom"/>
</dbReference>